<feature type="compositionally biased region" description="Basic and acidic residues" evidence="7">
    <location>
        <begin position="191"/>
        <end position="201"/>
    </location>
</feature>
<evidence type="ECO:0000256" key="1">
    <source>
        <dbReference type="ARBA" id="ARBA00022490"/>
    </source>
</evidence>
<keyword evidence="5 6" id="KW-0961">Cell wall biogenesis/degradation</keyword>
<dbReference type="NCBIfam" id="NF041568">
    <property type="entry name" value="Jag_EloR"/>
    <property type="match status" value="1"/>
</dbReference>
<comment type="function">
    <text evidence="6">A probable RNA chaperone. Forms a complex with KhpA which binds to cellular RNA and controls its expression. Plays a role in peptidoglycan (PG) homeostasis and cell length regulation.</text>
</comment>
<dbReference type="InterPro" id="IPR039247">
    <property type="entry name" value="KhpB"/>
</dbReference>
<evidence type="ECO:0000256" key="4">
    <source>
        <dbReference type="ARBA" id="ARBA00023186"/>
    </source>
</evidence>
<comment type="subunit">
    <text evidence="6">Forms a complex with KhpA.</text>
</comment>
<dbReference type="HAMAP" id="MF_00867">
    <property type="entry name" value="KhpB"/>
    <property type="match status" value="1"/>
</dbReference>
<comment type="caution">
    <text evidence="6">Lacks conserved residue(s) required for the propagation of feature annotation.</text>
</comment>
<dbReference type="Pfam" id="PF01424">
    <property type="entry name" value="R3H"/>
    <property type="match status" value="1"/>
</dbReference>
<feature type="region of interest" description="Disordered" evidence="7">
    <location>
        <begin position="188"/>
        <end position="226"/>
    </location>
</feature>
<gene>
    <name evidence="6" type="primary">khpB</name>
    <name evidence="6" type="synonym">eloR</name>
    <name evidence="9" type="ordered locus">Dret_2138</name>
</gene>
<evidence type="ECO:0000256" key="7">
    <source>
        <dbReference type="SAM" id="MobiDB-lite"/>
    </source>
</evidence>
<dbReference type="Proteomes" id="UP000001052">
    <property type="component" value="Chromosome"/>
</dbReference>
<dbReference type="InterPro" id="IPR032782">
    <property type="entry name" value="KhpB_N"/>
</dbReference>
<dbReference type="InterPro" id="IPR034079">
    <property type="entry name" value="R3H_KhpB"/>
</dbReference>
<dbReference type="SUPFAM" id="SSF82708">
    <property type="entry name" value="R3H domain"/>
    <property type="match status" value="1"/>
</dbReference>
<dbReference type="SMART" id="SM00393">
    <property type="entry name" value="R3H"/>
    <property type="match status" value="1"/>
</dbReference>
<dbReference type="AlphaFoldDB" id="C8X4E8"/>
<dbReference type="GO" id="GO:0003723">
    <property type="term" value="F:RNA binding"/>
    <property type="evidence" value="ECO:0007669"/>
    <property type="project" value="UniProtKB-UniRule"/>
</dbReference>
<dbReference type="PANTHER" id="PTHR35800">
    <property type="entry name" value="PROTEIN JAG"/>
    <property type="match status" value="1"/>
</dbReference>
<comment type="similarity">
    <text evidence="6">Belongs to the KhpB RNA-binding protein family.</text>
</comment>
<dbReference type="Gene3D" id="3.30.1370.50">
    <property type="entry name" value="R3H-like domain"/>
    <property type="match status" value="1"/>
</dbReference>
<dbReference type="CDD" id="cd02414">
    <property type="entry name" value="KH-II_Jag"/>
    <property type="match status" value="1"/>
</dbReference>
<evidence type="ECO:0000313" key="9">
    <source>
        <dbReference type="EMBL" id="ACV69422.1"/>
    </source>
</evidence>
<dbReference type="Pfam" id="PF14804">
    <property type="entry name" value="Jag_N"/>
    <property type="match status" value="1"/>
</dbReference>
<feature type="domain" description="R3H" evidence="8">
    <location>
        <begin position="144"/>
        <end position="210"/>
    </location>
</feature>
<dbReference type="eggNOG" id="COG1847">
    <property type="taxonomic scope" value="Bacteria"/>
</dbReference>
<keyword evidence="3 6" id="KW-0133">Cell shape</keyword>
<dbReference type="CDD" id="cd02644">
    <property type="entry name" value="R3H_jag"/>
    <property type="match status" value="1"/>
</dbReference>
<proteinExistence type="inferred from homology"/>
<feature type="compositionally biased region" description="Polar residues" evidence="7">
    <location>
        <begin position="217"/>
        <end position="226"/>
    </location>
</feature>
<dbReference type="InterPro" id="IPR038008">
    <property type="entry name" value="Jag_KH"/>
</dbReference>
<evidence type="ECO:0000259" key="8">
    <source>
        <dbReference type="PROSITE" id="PS51061"/>
    </source>
</evidence>
<dbReference type="RefSeq" id="WP_015752563.1">
    <property type="nucleotide sequence ID" value="NC_013223.1"/>
</dbReference>
<dbReference type="STRING" id="485915.Dret_2138"/>
<name>C8X4E8_DESRD</name>
<keyword evidence="2 6" id="KW-0694">RNA-binding</keyword>
<sequence length="226" mass="25502">MSEMREFEGKSVDAAIEDACAHFGKERDALEVEILDGGSSGIFGLGSRKARVQAKPRQNLGQLEGLIRDVVSQILTPIIGETELKIDVQQDPVTVEIQDQDNSGLIIGRDGKTISSLQYLVNRILAKRWPERVRVQLDAGDYRERQTENLRKTALFLSRKAKDSGRVQSTRPMSSYHRRVVHMALQNEQDINTRSKGDGPMKRVLIMPKRDRKRSNDNAAAQQYES</sequence>
<dbReference type="PANTHER" id="PTHR35800:SF1">
    <property type="entry name" value="RNA-BINDING PROTEIN KHPB"/>
    <property type="match status" value="1"/>
</dbReference>
<dbReference type="EMBL" id="CP001734">
    <property type="protein sequence ID" value="ACV69422.1"/>
    <property type="molecule type" value="Genomic_DNA"/>
</dbReference>
<accession>C8X4E8</accession>
<keyword evidence="1 6" id="KW-0963">Cytoplasm</keyword>
<evidence type="ECO:0000313" key="10">
    <source>
        <dbReference type="Proteomes" id="UP000001052"/>
    </source>
</evidence>
<keyword evidence="4 6" id="KW-0143">Chaperone</keyword>
<dbReference type="GO" id="GO:0008360">
    <property type="term" value="P:regulation of cell shape"/>
    <property type="evidence" value="ECO:0007669"/>
    <property type="project" value="UniProtKB-KW"/>
</dbReference>
<dbReference type="Gene3D" id="3.30.30.80">
    <property type="entry name" value="probable RNA-binding protein from clostridium symbiosum atcc 14940"/>
    <property type="match status" value="1"/>
</dbReference>
<dbReference type="InterPro" id="IPR036867">
    <property type="entry name" value="R3H_dom_sf"/>
</dbReference>
<evidence type="ECO:0000256" key="5">
    <source>
        <dbReference type="ARBA" id="ARBA00023316"/>
    </source>
</evidence>
<dbReference type="GO" id="GO:0071555">
    <property type="term" value="P:cell wall organization"/>
    <property type="evidence" value="ECO:0007669"/>
    <property type="project" value="UniProtKB-KW"/>
</dbReference>
<evidence type="ECO:0000256" key="2">
    <source>
        <dbReference type="ARBA" id="ARBA00022884"/>
    </source>
</evidence>
<dbReference type="InterPro" id="IPR015946">
    <property type="entry name" value="KH_dom-like_a/b"/>
</dbReference>
<dbReference type="GO" id="GO:0009252">
    <property type="term" value="P:peptidoglycan biosynthetic process"/>
    <property type="evidence" value="ECO:0007669"/>
    <property type="project" value="UniProtKB-UniRule"/>
</dbReference>
<protein>
    <recommendedName>
        <fullName evidence="6">RNA-binding protein KhpB</fullName>
    </recommendedName>
    <alternativeName>
        <fullName evidence="6">RNA-binding protein EloR</fullName>
    </alternativeName>
</protein>
<dbReference type="KEGG" id="drt:Dret_2138"/>
<dbReference type="SMART" id="SM01245">
    <property type="entry name" value="Jag_N"/>
    <property type="match status" value="1"/>
</dbReference>
<dbReference type="PROSITE" id="PS51061">
    <property type="entry name" value="R3H"/>
    <property type="match status" value="1"/>
</dbReference>
<dbReference type="InterPro" id="IPR038247">
    <property type="entry name" value="Jag_N_dom_sf"/>
</dbReference>
<organism evidence="9 10">
    <name type="scientific">Desulfohalobium retbaense (strain ATCC 49708 / DSM 5692 / JCM 16813 / HR100)</name>
    <dbReference type="NCBI Taxonomy" id="485915"/>
    <lineage>
        <taxon>Bacteria</taxon>
        <taxon>Pseudomonadati</taxon>
        <taxon>Thermodesulfobacteriota</taxon>
        <taxon>Desulfovibrionia</taxon>
        <taxon>Desulfovibrionales</taxon>
        <taxon>Desulfohalobiaceae</taxon>
        <taxon>Desulfohalobium</taxon>
    </lineage>
</organism>
<evidence type="ECO:0000256" key="6">
    <source>
        <dbReference type="HAMAP-Rule" id="MF_00867"/>
    </source>
</evidence>
<evidence type="ECO:0000256" key="3">
    <source>
        <dbReference type="ARBA" id="ARBA00022960"/>
    </source>
</evidence>
<dbReference type="GO" id="GO:0005737">
    <property type="term" value="C:cytoplasm"/>
    <property type="evidence" value="ECO:0007669"/>
    <property type="project" value="UniProtKB-SubCell"/>
</dbReference>
<keyword evidence="10" id="KW-1185">Reference proteome</keyword>
<dbReference type="Pfam" id="PF13083">
    <property type="entry name" value="KH_KhpA-B"/>
    <property type="match status" value="1"/>
</dbReference>
<dbReference type="Gene3D" id="3.30.300.20">
    <property type="match status" value="1"/>
</dbReference>
<dbReference type="InterPro" id="IPR001374">
    <property type="entry name" value="R3H_dom"/>
</dbReference>
<reference evidence="10" key="1">
    <citation type="submission" date="2009-09" db="EMBL/GenBank/DDBJ databases">
        <title>The complete chromosome of Desulfohalobium retbaense DSM 5692.</title>
        <authorList>
            <consortium name="US DOE Joint Genome Institute (JGI-PGF)"/>
            <person name="Lucas S."/>
            <person name="Copeland A."/>
            <person name="Lapidus A."/>
            <person name="Glavina del Rio T."/>
            <person name="Dalin E."/>
            <person name="Tice H."/>
            <person name="Bruce D."/>
            <person name="Goodwin L."/>
            <person name="Pitluck S."/>
            <person name="Kyrpides N."/>
            <person name="Mavromatis K."/>
            <person name="Ivanova N."/>
            <person name="Mikhailova N."/>
            <person name="Munk A.C."/>
            <person name="Brettin T."/>
            <person name="Detter J.C."/>
            <person name="Han C."/>
            <person name="Tapia R."/>
            <person name="Larimer F."/>
            <person name="Land M."/>
            <person name="Hauser L."/>
            <person name="Markowitz V."/>
            <person name="Cheng J.-F."/>
            <person name="Hugenholtz P."/>
            <person name="Woyke T."/>
            <person name="Wu D."/>
            <person name="Spring S."/>
            <person name="Klenk H.-P."/>
            <person name="Eisen J.A."/>
        </authorList>
    </citation>
    <scope>NUCLEOTIDE SEQUENCE [LARGE SCALE GENOMIC DNA]</scope>
    <source>
        <strain evidence="10">DSM 5692</strain>
    </source>
</reference>
<comment type="subcellular location">
    <subcellularLocation>
        <location evidence="6">Cytoplasm</location>
    </subcellularLocation>
</comment>
<dbReference type="HOGENOM" id="CLU_042512_0_0_7"/>
<dbReference type="OrthoDB" id="9794483at2"/>
<reference evidence="9 10" key="2">
    <citation type="journal article" date="2010" name="Stand. Genomic Sci.">
        <title>Complete genome sequence of Desulfohalobium retbaense type strain (HR(100)).</title>
        <authorList>
            <person name="Spring S."/>
            <person name="Nolan M."/>
            <person name="Lapidus A."/>
            <person name="Glavina Del Rio T."/>
            <person name="Copeland A."/>
            <person name="Tice H."/>
            <person name="Cheng J.F."/>
            <person name="Lucas S."/>
            <person name="Land M."/>
            <person name="Chen F."/>
            <person name="Bruce D."/>
            <person name="Goodwin L."/>
            <person name="Pitluck S."/>
            <person name="Ivanova N."/>
            <person name="Mavromatis K."/>
            <person name="Mikhailova N."/>
            <person name="Pati A."/>
            <person name="Chen A."/>
            <person name="Palaniappan K."/>
            <person name="Hauser L."/>
            <person name="Chang Y.J."/>
            <person name="Jeffries C.D."/>
            <person name="Munk C."/>
            <person name="Kiss H."/>
            <person name="Chain P."/>
            <person name="Han C."/>
            <person name="Brettin T."/>
            <person name="Detter J.C."/>
            <person name="Schuler E."/>
            <person name="Goker M."/>
            <person name="Rohde M."/>
            <person name="Bristow J."/>
            <person name="Eisen J.A."/>
            <person name="Markowitz V."/>
            <person name="Hugenholtz P."/>
            <person name="Kyrpides N.C."/>
            <person name="Klenk H.P."/>
        </authorList>
    </citation>
    <scope>NUCLEOTIDE SEQUENCE [LARGE SCALE GENOMIC DNA]</scope>
    <source>
        <strain evidence="9 10">DSM 5692</strain>
    </source>
</reference>
<comment type="domain">
    <text evidence="6">Has an N-terminal Jag-N domain and 2 RNA-binding domains (KH and R3H).</text>
</comment>